<sequence>MCIIPINVGTCNLIFNKIIQTPSITPFCNRLKKIIFMPNKHIHQIYLPNCLNFAKNIVNYYAH</sequence>
<reference evidence="1 2" key="1">
    <citation type="submission" date="2011-06" db="EMBL/GenBank/DDBJ databases">
        <authorList>
            <person name="Muzny D."/>
            <person name="Qin X."/>
            <person name="Deng J."/>
            <person name="Jiang H."/>
            <person name="Liu Y."/>
            <person name="Qu J."/>
            <person name="Song X.-Z."/>
            <person name="Zhang L."/>
            <person name="Thornton R."/>
            <person name="Coyle M."/>
            <person name="Francisco L."/>
            <person name="Jackson L."/>
            <person name="Javaid M."/>
            <person name="Korchina V."/>
            <person name="Kovar C."/>
            <person name="Mata R."/>
            <person name="Mathew T."/>
            <person name="Ngo R."/>
            <person name="Nguyen L."/>
            <person name="Nguyen N."/>
            <person name="Okwuonu G."/>
            <person name="Ongeri F."/>
            <person name="Pham C."/>
            <person name="Simmons D."/>
            <person name="Wilczek-Boney K."/>
            <person name="Hale W."/>
            <person name="Jakkamsetti A."/>
            <person name="Pham P."/>
            <person name="Ruth R."/>
            <person name="San Lucas F."/>
            <person name="Warren J."/>
            <person name="Zhang J."/>
            <person name="Zhao Z."/>
            <person name="Zhou C."/>
            <person name="Zhu D."/>
            <person name="Lee S."/>
            <person name="Bess C."/>
            <person name="Blankenburg K."/>
            <person name="Forbes L."/>
            <person name="Fu Q."/>
            <person name="Gubbala S."/>
            <person name="Hirani K."/>
            <person name="Jayaseelan J.C."/>
            <person name="Lara F."/>
            <person name="Munidasa M."/>
            <person name="Palculict T."/>
            <person name="Patil S."/>
            <person name="Pu L.-L."/>
            <person name="Saada N."/>
            <person name="Tang L."/>
            <person name="Weissenberger G."/>
            <person name="Zhu Y."/>
            <person name="Hemphill L."/>
            <person name="Shang Y."/>
            <person name="Youmans B."/>
            <person name="Ayvaz T."/>
            <person name="Ross M."/>
            <person name="Santibanez J."/>
            <person name="Aqrawi P."/>
            <person name="Gross S."/>
            <person name="Joshi V."/>
            <person name="Fowler G."/>
            <person name="Nazareth L."/>
            <person name="Reid J."/>
            <person name="Worley K."/>
            <person name="Petrosino J."/>
            <person name="Highlander S."/>
            <person name="Gibbs R."/>
        </authorList>
    </citation>
    <scope>NUCLEOTIDE SEQUENCE [LARGE SCALE GENOMIC DNA]</scope>
    <source>
        <strain evidence="1 2">9715</strain>
    </source>
</reference>
<protein>
    <submittedName>
        <fullName evidence="1">Uncharacterized protein</fullName>
    </submittedName>
</protein>
<accession>G4CRX9</accession>
<organism evidence="1 2">
    <name type="scientific">Neisseria wadsworthii 9715</name>
    <dbReference type="NCBI Taxonomy" id="1030841"/>
    <lineage>
        <taxon>Bacteria</taxon>
        <taxon>Pseudomonadati</taxon>
        <taxon>Pseudomonadota</taxon>
        <taxon>Betaproteobacteria</taxon>
        <taxon>Neisseriales</taxon>
        <taxon>Neisseriaceae</taxon>
        <taxon>Neisseria</taxon>
    </lineage>
</organism>
<dbReference type="EMBL" id="AGAZ01000063">
    <property type="protein sequence ID" value="EGZ44893.1"/>
    <property type="molecule type" value="Genomic_DNA"/>
</dbReference>
<dbReference type="HOGENOM" id="CLU_2881262_0_0_4"/>
<dbReference type="STRING" id="1030841.HMPREF9370_1839"/>
<name>G4CRX9_9NEIS</name>
<dbReference type="AlphaFoldDB" id="G4CRX9"/>
<gene>
    <name evidence="1" type="ORF">HMPREF9370_1839</name>
</gene>
<evidence type="ECO:0000313" key="2">
    <source>
        <dbReference type="Proteomes" id="UP000005336"/>
    </source>
</evidence>
<comment type="caution">
    <text evidence="1">The sequence shown here is derived from an EMBL/GenBank/DDBJ whole genome shotgun (WGS) entry which is preliminary data.</text>
</comment>
<evidence type="ECO:0000313" key="1">
    <source>
        <dbReference type="EMBL" id="EGZ44893.1"/>
    </source>
</evidence>
<keyword evidence="2" id="KW-1185">Reference proteome</keyword>
<dbReference type="Proteomes" id="UP000005336">
    <property type="component" value="Unassembled WGS sequence"/>
</dbReference>
<proteinExistence type="predicted"/>